<evidence type="ECO:0000313" key="1">
    <source>
        <dbReference type="EMBL" id="GAH62077.1"/>
    </source>
</evidence>
<accession>X1GY47</accession>
<organism evidence="1">
    <name type="scientific">marine sediment metagenome</name>
    <dbReference type="NCBI Taxonomy" id="412755"/>
    <lineage>
        <taxon>unclassified sequences</taxon>
        <taxon>metagenomes</taxon>
        <taxon>ecological metagenomes</taxon>
    </lineage>
</organism>
<gene>
    <name evidence="1" type="ORF">S03H2_53663</name>
</gene>
<name>X1GY47_9ZZZZ</name>
<protein>
    <submittedName>
        <fullName evidence="1">Uncharacterized protein</fullName>
    </submittedName>
</protein>
<comment type="caution">
    <text evidence="1">The sequence shown here is derived from an EMBL/GenBank/DDBJ whole genome shotgun (WGS) entry which is preliminary data.</text>
</comment>
<dbReference type="AlphaFoldDB" id="X1GY47"/>
<reference evidence="1" key="1">
    <citation type="journal article" date="2014" name="Front. Microbiol.">
        <title>High frequency of phylogenetically diverse reductive dehalogenase-homologous genes in deep subseafloor sedimentary metagenomes.</title>
        <authorList>
            <person name="Kawai M."/>
            <person name="Futagami T."/>
            <person name="Toyoda A."/>
            <person name="Takaki Y."/>
            <person name="Nishi S."/>
            <person name="Hori S."/>
            <person name="Arai W."/>
            <person name="Tsubouchi T."/>
            <person name="Morono Y."/>
            <person name="Uchiyama I."/>
            <person name="Ito T."/>
            <person name="Fujiyama A."/>
            <person name="Inagaki F."/>
            <person name="Takami H."/>
        </authorList>
    </citation>
    <scope>NUCLEOTIDE SEQUENCE</scope>
    <source>
        <strain evidence="1">Expedition CK06-06</strain>
    </source>
</reference>
<proteinExistence type="predicted"/>
<dbReference type="EMBL" id="BARU01034161">
    <property type="protein sequence ID" value="GAH62077.1"/>
    <property type="molecule type" value="Genomic_DNA"/>
</dbReference>
<sequence>MEGQGLFDVLDAGEKESGYEQWRYADNKGLYERVSLELGQAN</sequence>